<reference evidence="5" key="4">
    <citation type="submission" date="2024-05" db="EMBL/GenBank/DDBJ databases">
        <authorList>
            <person name="Sun Q."/>
            <person name="Zhou Y."/>
        </authorList>
    </citation>
    <scope>NUCLEOTIDE SEQUENCE</scope>
    <source>
        <strain evidence="5">CGMCC 1.15931</strain>
    </source>
</reference>
<reference evidence="8" key="2">
    <citation type="journal article" date="2019" name="Int. J. Syst. Evol. Microbiol.">
        <title>The Global Catalogue of Microorganisms (GCM) 10K type strain sequencing project: providing services to taxonomists for standard genome sequencing and annotation.</title>
        <authorList>
            <consortium name="The Broad Institute Genomics Platform"/>
            <consortium name="The Broad Institute Genome Sequencing Center for Infectious Disease"/>
            <person name="Wu L."/>
            <person name="Ma J."/>
        </authorList>
    </citation>
    <scope>NUCLEOTIDE SEQUENCE [LARGE SCALE GENOMIC DNA]</scope>
    <source>
        <strain evidence="8">CGMCC 1.15931</strain>
    </source>
</reference>
<dbReference type="NCBIfam" id="TIGR03135">
    <property type="entry name" value="malonate_mdcG"/>
    <property type="match status" value="1"/>
</dbReference>
<reference evidence="6 7" key="3">
    <citation type="submission" date="2019-11" db="EMBL/GenBank/DDBJ databases">
        <title>Type strains purchased from KCTC, JCM and DSMZ.</title>
        <authorList>
            <person name="Lu H."/>
        </authorList>
    </citation>
    <scope>NUCLEOTIDE SEQUENCE [LARGE SCALE GENOMIC DNA]</scope>
    <source>
        <strain evidence="6 7">KCTC 52429</strain>
    </source>
</reference>
<sequence length="226" mass="24071">MFARHDLVWLTSRGWQRVRAGAPAHALPALDTWRDAGWPAVVRRAETDMAPGEVAIGFALPPRPHDGGKLRVGCRVELADIGRRTRALSLVGALDAVPPAWREALAALEREAAGAGLGLAVYGSVALAALTGQAYVTASSDIDLLLRPLNRAQLTAGLDLLARHGAVLPLDGEVVFPDGRAVAWKELRAAFDSAPGTRVLAKGLERVALVVPKELLATLEDPRWLN</sequence>
<keyword evidence="1" id="KW-0808">Transferase</keyword>
<dbReference type="RefSeq" id="WP_155468708.1">
    <property type="nucleotide sequence ID" value="NZ_BMKG01000014.1"/>
</dbReference>
<organism evidence="6 7">
    <name type="scientific">Pseudoduganella buxea</name>
    <dbReference type="NCBI Taxonomy" id="1949069"/>
    <lineage>
        <taxon>Bacteria</taxon>
        <taxon>Pseudomonadati</taxon>
        <taxon>Pseudomonadota</taxon>
        <taxon>Betaproteobacteria</taxon>
        <taxon>Burkholderiales</taxon>
        <taxon>Oxalobacteraceae</taxon>
        <taxon>Telluria group</taxon>
        <taxon>Pseudoduganella</taxon>
    </lineage>
</organism>
<comment type="caution">
    <text evidence="6">The sequence shown here is derived from an EMBL/GenBank/DDBJ whole genome shotgun (WGS) entry which is preliminary data.</text>
</comment>
<evidence type="ECO:0000259" key="4">
    <source>
        <dbReference type="Pfam" id="PF20866"/>
    </source>
</evidence>
<keyword evidence="2" id="KW-0548">Nucleotidyltransferase</keyword>
<dbReference type="EMBL" id="WNKZ01000002">
    <property type="protein sequence ID" value="MTV51343.1"/>
    <property type="molecule type" value="Genomic_DNA"/>
</dbReference>
<dbReference type="OrthoDB" id="8562329at2"/>
<feature type="domain" description="Phosphoribosyl-dephospho-CoA transferase MdcG C-terminal" evidence="3">
    <location>
        <begin position="92"/>
        <end position="210"/>
    </location>
</feature>
<accession>A0A6I3SQI8</accession>
<dbReference type="Proteomes" id="UP000430634">
    <property type="component" value="Unassembled WGS sequence"/>
</dbReference>
<reference evidence="5" key="1">
    <citation type="journal article" date="2014" name="Int. J. Syst. Evol. Microbiol.">
        <title>Complete genome of a new Firmicutes species belonging to the dominant human colonic microbiota ('Ruminococcus bicirculans') reveals two chromosomes and a selective capacity to utilize plant glucans.</title>
        <authorList>
            <consortium name="NISC Comparative Sequencing Program"/>
            <person name="Wegmann U."/>
            <person name="Louis P."/>
            <person name="Goesmann A."/>
            <person name="Henrissat B."/>
            <person name="Duncan S.H."/>
            <person name="Flint H.J."/>
        </authorList>
    </citation>
    <scope>NUCLEOTIDE SEQUENCE</scope>
    <source>
        <strain evidence="5">CGMCC 1.15931</strain>
    </source>
</reference>
<feature type="domain" description="Phosphoribosyl-dephospho-CoA transferase MdcG N-terminal" evidence="4">
    <location>
        <begin position="4"/>
        <end position="85"/>
    </location>
</feature>
<dbReference type="InterPro" id="IPR017557">
    <property type="entry name" value="Holo-ACP_synthase"/>
</dbReference>
<evidence type="ECO:0000256" key="2">
    <source>
        <dbReference type="ARBA" id="ARBA00022695"/>
    </source>
</evidence>
<name>A0A6I3SQI8_9BURK</name>
<dbReference type="Pfam" id="PF20866">
    <property type="entry name" value="MdcG_N"/>
    <property type="match status" value="1"/>
</dbReference>
<evidence type="ECO:0000313" key="7">
    <source>
        <dbReference type="Proteomes" id="UP000430634"/>
    </source>
</evidence>
<dbReference type="Pfam" id="PF10620">
    <property type="entry name" value="MdcG"/>
    <property type="match status" value="1"/>
</dbReference>
<dbReference type="AlphaFoldDB" id="A0A6I3SQI8"/>
<dbReference type="InterPro" id="IPR048903">
    <property type="entry name" value="MdcG_N"/>
</dbReference>
<protein>
    <submittedName>
        <fullName evidence="6">Malonate decarboxylase holo-[acyl-carrier-protein] synthase</fullName>
    </submittedName>
</protein>
<evidence type="ECO:0000256" key="1">
    <source>
        <dbReference type="ARBA" id="ARBA00022679"/>
    </source>
</evidence>
<gene>
    <name evidence="6" type="primary">mdcG</name>
    <name evidence="5" type="ORF">GCM10011572_33770</name>
    <name evidence="6" type="ORF">GM672_01210</name>
</gene>
<evidence type="ECO:0000313" key="8">
    <source>
        <dbReference type="Proteomes" id="UP000622638"/>
    </source>
</evidence>
<evidence type="ECO:0000313" key="5">
    <source>
        <dbReference type="EMBL" id="GGC09513.1"/>
    </source>
</evidence>
<dbReference type="Proteomes" id="UP000622638">
    <property type="component" value="Unassembled WGS sequence"/>
</dbReference>
<evidence type="ECO:0000259" key="3">
    <source>
        <dbReference type="Pfam" id="PF10620"/>
    </source>
</evidence>
<dbReference type="GO" id="GO:0016779">
    <property type="term" value="F:nucleotidyltransferase activity"/>
    <property type="evidence" value="ECO:0007669"/>
    <property type="project" value="UniProtKB-KW"/>
</dbReference>
<dbReference type="InterPro" id="IPR049180">
    <property type="entry name" value="MdcG_C"/>
</dbReference>
<evidence type="ECO:0000313" key="6">
    <source>
        <dbReference type="EMBL" id="MTV51343.1"/>
    </source>
</evidence>
<dbReference type="EMBL" id="BMKG01000014">
    <property type="protein sequence ID" value="GGC09513.1"/>
    <property type="molecule type" value="Genomic_DNA"/>
</dbReference>
<keyword evidence="8" id="KW-1185">Reference proteome</keyword>
<proteinExistence type="predicted"/>